<sequence length="322" mass="35978">MVPSPSGEQTTAPRSAKLESRYPTRSCITRLNEQNAQCLLFIRNTERTKSNQRKVWEILFVVFIRAPSSNGAFTPALKSYCFKLTCLANASLPSIITVQSGEEALLKSSNSLGYVLTPKKGKWRPTDNRGNLVWACVAAHLVWRVMFIAEALGFSVQRLVVLLAPEVIGVGALGGLRLQRPLASFSSATSYSGRQVPEVEMASRAQKVRRQRSPKPNDGRTITLGWRAKKETKISWQNLPTKLSDTRGLELSATFLAAPGVQPIILFPRRFIFPPILTKEAIEPLPATKEVARSRFDWRRLPLARIEIFQFPTPSIFTGMRL</sequence>
<keyword evidence="3" id="KW-1185">Reference proteome</keyword>
<reference evidence="2" key="1">
    <citation type="journal article" date="2023" name="bioRxiv">
        <title>Improved chromosome-level genome assembly for marigold (Tagetes erecta).</title>
        <authorList>
            <person name="Jiang F."/>
            <person name="Yuan L."/>
            <person name="Wang S."/>
            <person name="Wang H."/>
            <person name="Xu D."/>
            <person name="Wang A."/>
            <person name="Fan W."/>
        </authorList>
    </citation>
    <scope>NUCLEOTIDE SEQUENCE</scope>
    <source>
        <strain evidence="2">WSJ</strain>
        <tissue evidence="2">Leaf</tissue>
    </source>
</reference>
<evidence type="ECO:0000313" key="1">
    <source>
        <dbReference type="EMBL" id="KAK1405986.1"/>
    </source>
</evidence>
<comment type="caution">
    <text evidence="2">The sequence shown here is derived from an EMBL/GenBank/DDBJ whole genome shotgun (WGS) entry which is preliminary data.</text>
</comment>
<name>A0AAD8JLI7_TARER</name>
<organism evidence="2 3">
    <name type="scientific">Tagetes erecta</name>
    <name type="common">African marigold</name>
    <dbReference type="NCBI Taxonomy" id="13708"/>
    <lineage>
        <taxon>Eukaryota</taxon>
        <taxon>Viridiplantae</taxon>
        <taxon>Streptophyta</taxon>
        <taxon>Embryophyta</taxon>
        <taxon>Tracheophyta</taxon>
        <taxon>Spermatophyta</taxon>
        <taxon>Magnoliopsida</taxon>
        <taxon>eudicotyledons</taxon>
        <taxon>Gunneridae</taxon>
        <taxon>Pentapetalae</taxon>
        <taxon>asterids</taxon>
        <taxon>campanulids</taxon>
        <taxon>Asterales</taxon>
        <taxon>Asteraceae</taxon>
        <taxon>Asteroideae</taxon>
        <taxon>Heliantheae alliance</taxon>
        <taxon>Tageteae</taxon>
        <taxon>Tagetes</taxon>
    </lineage>
</organism>
<evidence type="ECO:0000313" key="2">
    <source>
        <dbReference type="EMBL" id="KAK1405998.1"/>
    </source>
</evidence>
<dbReference type="Proteomes" id="UP001229421">
    <property type="component" value="Unassembled WGS sequence"/>
</dbReference>
<proteinExistence type="predicted"/>
<evidence type="ECO:0000313" key="3">
    <source>
        <dbReference type="Proteomes" id="UP001229421"/>
    </source>
</evidence>
<dbReference type="AlphaFoldDB" id="A0AAD8JLI7"/>
<protein>
    <submittedName>
        <fullName evidence="2">Uncharacterized protein</fullName>
    </submittedName>
</protein>
<accession>A0AAD8JLI7</accession>
<gene>
    <name evidence="1" type="ORF">QVD17_42296</name>
    <name evidence="2" type="ORF">QVD17_42309</name>
</gene>
<dbReference type="EMBL" id="JAUHHV010000015">
    <property type="protein sequence ID" value="KAK1405986.1"/>
    <property type="molecule type" value="Genomic_DNA"/>
</dbReference>
<dbReference type="EMBL" id="JAUHHV010000015">
    <property type="protein sequence ID" value="KAK1405998.1"/>
    <property type="molecule type" value="Genomic_DNA"/>
</dbReference>